<dbReference type="GO" id="GO:0005789">
    <property type="term" value="C:endoplasmic reticulum membrane"/>
    <property type="evidence" value="ECO:0007669"/>
    <property type="project" value="TreeGrafter"/>
</dbReference>
<dbReference type="SUPFAM" id="SSF48452">
    <property type="entry name" value="TPR-like"/>
    <property type="match status" value="1"/>
</dbReference>
<evidence type="ECO:0000313" key="3">
    <source>
        <dbReference type="Proteomes" id="UP001152803"/>
    </source>
</evidence>
<evidence type="ECO:0008006" key="4">
    <source>
        <dbReference type="Google" id="ProtNLM"/>
    </source>
</evidence>
<dbReference type="PANTHER" id="PTHR44216">
    <property type="entry name" value="PROTEIN O-MANNOSYL-TRANSFERASE TMTC2"/>
    <property type="match status" value="1"/>
</dbReference>
<reference evidence="2" key="1">
    <citation type="journal article" date="2023" name="Science">
        <title>Genome structures resolve the early diversification of teleost fishes.</title>
        <authorList>
            <person name="Parey E."/>
            <person name="Louis A."/>
            <person name="Montfort J."/>
            <person name="Bouchez O."/>
            <person name="Roques C."/>
            <person name="Iampietro C."/>
            <person name="Lluch J."/>
            <person name="Castinel A."/>
            <person name="Donnadieu C."/>
            <person name="Desvignes T."/>
            <person name="Floi Bucao C."/>
            <person name="Jouanno E."/>
            <person name="Wen M."/>
            <person name="Mejri S."/>
            <person name="Dirks R."/>
            <person name="Jansen H."/>
            <person name="Henkel C."/>
            <person name="Chen W.J."/>
            <person name="Zahm M."/>
            <person name="Cabau C."/>
            <person name="Klopp C."/>
            <person name="Thompson A.W."/>
            <person name="Robinson-Rechavi M."/>
            <person name="Braasch I."/>
            <person name="Lecointre G."/>
            <person name="Bobe J."/>
            <person name="Postlethwait J.H."/>
            <person name="Berthelot C."/>
            <person name="Roest Crollius H."/>
            <person name="Guiguen Y."/>
        </authorList>
    </citation>
    <scope>NUCLEOTIDE SEQUENCE</scope>
    <source>
        <strain evidence="2">Concon-B</strain>
    </source>
</reference>
<dbReference type="EMBL" id="JAFJMO010000019">
    <property type="protein sequence ID" value="KAJ8249969.1"/>
    <property type="molecule type" value="Genomic_DNA"/>
</dbReference>
<dbReference type="Proteomes" id="UP001152803">
    <property type="component" value="Unassembled WGS sequence"/>
</dbReference>
<feature type="repeat" description="TPR" evidence="1">
    <location>
        <begin position="42"/>
        <end position="75"/>
    </location>
</feature>
<organism evidence="2 3">
    <name type="scientific">Conger conger</name>
    <name type="common">Conger eel</name>
    <name type="synonym">Muraena conger</name>
    <dbReference type="NCBI Taxonomy" id="82655"/>
    <lineage>
        <taxon>Eukaryota</taxon>
        <taxon>Metazoa</taxon>
        <taxon>Chordata</taxon>
        <taxon>Craniata</taxon>
        <taxon>Vertebrata</taxon>
        <taxon>Euteleostomi</taxon>
        <taxon>Actinopterygii</taxon>
        <taxon>Neopterygii</taxon>
        <taxon>Teleostei</taxon>
        <taxon>Anguilliformes</taxon>
        <taxon>Congridae</taxon>
        <taxon>Conger</taxon>
    </lineage>
</organism>
<keyword evidence="1" id="KW-0802">TPR repeat</keyword>
<dbReference type="PANTHER" id="PTHR44216:SF3">
    <property type="entry name" value="PROTEIN O-MANNOSYL-TRANSFERASE TMTC2"/>
    <property type="match status" value="1"/>
</dbReference>
<dbReference type="OrthoDB" id="1658288at2759"/>
<comment type="caution">
    <text evidence="2">The sequence shown here is derived from an EMBL/GenBank/DDBJ whole genome shotgun (WGS) entry which is preliminary data.</text>
</comment>
<gene>
    <name evidence="2" type="ORF">COCON_G00231850</name>
</gene>
<sequence>MPRQFAPQSLYNMMGEAHMSLHRLQEAEHWYRESLRAKADHIPAHLTYAKLLAIRGRKQEAEQYFLKAIDLNPRKGSGYMHYGQFLLEESRLAEAAEMSEMAAELEIGQFDVVFNSAHMLRAVPAGGLVPFRCEAAEMSGDGPNAELEIGQFDVLAFSGVSNTLLFLLSRAAGFNSAAEKYYGIAASRRPTDPAALMNLGAILHLNGKLQRAEASYLQALQLSPDDAVTQANLRKLRNIMEKQGLKTARR</sequence>
<dbReference type="GO" id="GO:0000030">
    <property type="term" value="F:mannosyltransferase activity"/>
    <property type="evidence" value="ECO:0007669"/>
    <property type="project" value="TreeGrafter"/>
</dbReference>
<dbReference type="AlphaFoldDB" id="A0A9Q1CVN7"/>
<dbReference type="Pfam" id="PF13432">
    <property type="entry name" value="TPR_16"/>
    <property type="match status" value="2"/>
</dbReference>
<evidence type="ECO:0000313" key="2">
    <source>
        <dbReference type="EMBL" id="KAJ8249969.1"/>
    </source>
</evidence>
<dbReference type="InterPro" id="IPR011990">
    <property type="entry name" value="TPR-like_helical_dom_sf"/>
</dbReference>
<dbReference type="GO" id="GO:0035269">
    <property type="term" value="P:protein O-linked glycosylation via mannose"/>
    <property type="evidence" value="ECO:0007669"/>
    <property type="project" value="TreeGrafter"/>
</dbReference>
<evidence type="ECO:0000256" key="1">
    <source>
        <dbReference type="PROSITE-ProRule" id="PRU00339"/>
    </source>
</evidence>
<protein>
    <recommendedName>
        <fullName evidence="4">Tetratricopeptide repeat protein</fullName>
    </recommendedName>
</protein>
<dbReference type="FunFam" id="1.25.40.10:FF:000130">
    <property type="entry name" value="Transmembrane and tetratricopeptide repeat containing 2"/>
    <property type="match status" value="1"/>
</dbReference>
<dbReference type="InterPro" id="IPR052384">
    <property type="entry name" value="TMTC_O-mannosyltransferase"/>
</dbReference>
<proteinExistence type="predicted"/>
<dbReference type="PROSITE" id="PS50005">
    <property type="entry name" value="TPR"/>
    <property type="match status" value="2"/>
</dbReference>
<name>A0A9Q1CVN7_CONCO</name>
<feature type="repeat" description="TPR" evidence="1">
    <location>
        <begin position="193"/>
        <end position="226"/>
    </location>
</feature>
<dbReference type="SMART" id="SM00028">
    <property type="entry name" value="TPR"/>
    <property type="match status" value="3"/>
</dbReference>
<dbReference type="Gene3D" id="1.25.40.10">
    <property type="entry name" value="Tetratricopeptide repeat domain"/>
    <property type="match status" value="2"/>
</dbReference>
<accession>A0A9Q1CVN7</accession>
<dbReference type="InterPro" id="IPR019734">
    <property type="entry name" value="TPR_rpt"/>
</dbReference>
<keyword evidence="3" id="KW-1185">Reference proteome</keyword>